<sequence length="194" mass="19809">MRRLGNMTAVAGVALALAACSPTMEEPSDLPPGTDPAPAQSAGAPPAEAPVAQGPECTAQDVQVAGEPGQKPTITIPDTCSPPKSLVSEDLVPGTGAEATPGSTIEANYLLVTWSDKVVKDNSFDRGETFPLENLGQAQVIDGWNEGLVGMKEGARRLLIVPPEKGYGPGGQGIKPNETLAFVVDAVKVTPAGA</sequence>
<dbReference type="AlphaFoldDB" id="A0A263D354"/>
<comment type="similarity">
    <text evidence="2 6">Belongs to the FKBP-type PPIase family.</text>
</comment>
<dbReference type="InterPro" id="IPR001179">
    <property type="entry name" value="PPIase_FKBP_dom"/>
</dbReference>
<dbReference type="Pfam" id="PF00254">
    <property type="entry name" value="FKBP_C"/>
    <property type="match status" value="1"/>
</dbReference>
<dbReference type="EMBL" id="NKYE01000008">
    <property type="protein sequence ID" value="OZM72508.1"/>
    <property type="molecule type" value="Genomic_DNA"/>
</dbReference>
<name>A0A263D354_9PSEU</name>
<reference evidence="10 11" key="1">
    <citation type="submission" date="2017-07" db="EMBL/GenBank/DDBJ databases">
        <title>Amycolatopsis antarcticus sp. nov., isolated from the surface of an Antarcticus brown macroalga.</title>
        <authorList>
            <person name="Wang J."/>
            <person name="Leiva S."/>
            <person name="Huang J."/>
            <person name="Huang Y."/>
        </authorList>
    </citation>
    <scope>NUCLEOTIDE SEQUENCE [LARGE SCALE GENOMIC DNA]</scope>
    <source>
        <strain evidence="10 11">AU-G6</strain>
    </source>
</reference>
<evidence type="ECO:0000256" key="4">
    <source>
        <dbReference type="ARBA" id="ARBA00023235"/>
    </source>
</evidence>
<evidence type="ECO:0000256" key="6">
    <source>
        <dbReference type="RuleBase" id="RU003915"/>
    </source>
</evidence>
<protein>
    <recommendedName>
        <fullName evidence="6">Peptidyl-prolyl cis-trans isomerase</fullName>
        <ecNumber evidence="6">5.2.1.8</ecNumber>
    </recommendedName>
</protein>
<feature type="domain" description="PPIase FKBP-type" evidence="9">
    <location>
        <begin position="102"/>
        <end position="190"/>
    </location>
</feature>
<keyword evidence="3 5" id="KW-0697">Rotamase</keyword>
<comment type="caution">
    <text evidence="10">The sequence shown here is derived from an EMBL/GenBank/DDBJ whole genome shotgun (WGS) entry which is preliminary data.</text>
</comment>
<dbReference type="PROSITE" id="PS50059">
    <property type="entry name" value="FKBP_PPIASE"/>
    <property type="match status" value="1"/>
</dbReference>
<proteinExistence type="inferred from homology"/>
<keyword evidence="11" id="KW-1185">Reference proteome</keyword>
<evidence type="ECO:0000313" key="10">
    <source>
        <dbReference type="EMBL" id="OZM72508.1"/>
    </source>
</evidence>
<dbReference type="Proteomes" id="UP000242444">
    <property type="component" value="Unassembled WGS sequence"/>
</dbReference>
<evidence type="ECO:0000256" key="2">
    <source>
        <dbReference type="ARBA" id="ARBA00006577"/>
    </source>
</evidence>
<comment type="catalytic activity">
    <reaction evidence="1 5 6">
        <text>[protein]-peptidylproline (omega=180) = [protein]-peptidylproline (omega=0)</text>
        <dbReference type="Rhea" id="RHEA:16237"/>
        <dbReference type="Rhea" id="RHEA-COMP:10747"/>
        <dbReference type="Rhea" id="RHEA-COMP:10748"/>
        <dbReference type="ChEBI" id="CHEBI:83833"/>
        <dbReference type="ChEBI" id="CHEBI:83834"/>
        <dbReference type="EC" id="5.2.1.8"/>
    </reaction>
</comment>
<dbReference type="GO" id="GO:0003755">
    <property type="term" value="F:peptidyl-prolyl cis-trans isomerase activity"/>
    <property type="evidence" value="ECO:0007669"/>
    <property type="project" value="UniProtKB-UniRule"/>
</dbReference>
<feature type="signal peptide" evidence="8">
    <location>
        <begin position="1"/>
        <end position="18"/>
    </location>
</feature>
<feature type="region of interest" description="Disordered" evidence="7">
    <location>
        <begin position="22"/>
        <end position="100"/>
    </location>
</feature>
<evidence type="ECO:0000256" key="3">
    <source>
        <dbReference type="ARBA" id="ARBA00023110"/>
    </source>
</evidence>
<organism evidence="10 11">
    <name type="scientific">Amycolatopsis antarctica</name>
    <dbReference type="NCBI Taxonomy" id="1854586"/>
    <lineage>
        <taxon>Bacteria</taxon>
        <taxon>Bacillati</taxon>
        <taxon>Actinomycetota</taxon>
        <taxon>Actinomycetes</taxon>
        <taxon>Pseudonocardiales</taxon>
        <taxon>Pseudonocardiaceae</taxon>
        <taxon>Amycolatopsis</taxon>
    </lineage>
</organism>
<evidence type="ECO:0000313" key="11">
    <source>
        <dbReference type="Proteomes" id="UP000242444"/>
    </source>
</evidence>
<accession>A0A263D354</accession>
<evidence type="ECO:0000256" key="5">
    <source>
        <dbReference type="PROSITE-ProRule" id="PRU00277"/>
    </source>
</evidence>
<evidence type="ECO:0000256" key="1">
    <source>
        <dbReference type="ARBA" id="ARBA00000971"/>
    </source>
</evidence>
<dbReference type="PANTHER" id="PTHR43811:SF19">
    <property type="entry name" value="39 KDA FK506-BINDING NUCLEAR PROTEIN"/>
    <property type="match status" value="1"/>
</dbReference>
<evidence type="ECO:0000256" key="8">
    <source>
        <dbReference type="SAM" id="SignalP"/>
    </source>
</evidence>
<dbReference type="RefSeq" id="WP_094863458.1">
    <property type="nucleotide sequence ID" value="NZ_NKYE01000008.1"/>
</dbReference>
<keyword evidence="4 5" id="KW-0413">Isomerase</keyword>
<feature type="chain" id="PRO_5039410967" description="Peptidyl-prolyl cis-trans isomerase" evidence="8">
    <location>
        <begin position="19"/>
        <end position="194"/>
    </location>
</feature>
<dbReference type="Gene3D" id="3.10.50.40">
    <property type="match status" value="1"/>
</dbReference>
<dbReference type="EC" id="5.2.1.8" evidence="6"/>
<dbReference type="OrthoDB" id="25996at2"/>
<dbReference type="InParanoid" id="A0A263D354"/>
<dbReference type="SUPFAM" id="SSF54534">
    <property type="entry name" value="FKBP-like"/>
    <property type="match status" value="1"/>
</dbReference>
<evidence type="ECO:0000256" key="7">
    <source>
        <dbReference type="SAM" id="MobiDB-lite"/>
    </source>
</evidence>
<feature type="compositionally biased region" description="Low complexity" evidence="7">
    <location>
        <begin position="36"/>
        <end position="50"/>
    </location>
</feature>
<keyword evidence="8" id="KW-0732">Signal</keyword>
<gene>
    <name evidence="10" type="ORF">CFN78_15295</name>
</gene>
<dbReference type="PANTHER" id="PTHR43811">
    <property type="entry name" value="FKBP-TYPE PEPTIDYL-PROLYL CIS-TRANS ISOMERASE FKPA"/>
    <property type="match status" value="1"/>
</dbReference>
<evidence type="ECO:0000259" key="9">
    <source>
        <dbReference type="PROSITE" id="PS50059"/>
    </source>
</evidence>
<dbReference type="PROSITE" id="PS51257">
    <property type="entry name" value="PROKAR_LIPOPROTEIN"/>
    <property type="match status" value="1"/>
</dbReference>
<dbReference type="InterPro" id="IPR046357">
    <property type="entry name" value="PPIase_dom_sf"/>
</dbReference>